<evidence type="ECO:0000313" key="2">
    <source>
        <dbReference type="Proteomes" id="UP001732700"/>
    </source>
</evidence>
<keyword evidence="2" id="KW-1185">Reference proteome</keyword>
<reference evidence="1" key="2">
    <citation type="submission" date="2025-09" db="UniProtKB">
        <authorList>
            <consortium name="EnsemblPlants"/>
        </authorList>
    </citation>
    <scope>IDENTIFICATION</scope>
</reference>
<evidence type="ECO:0000313" key="1">
    <source>
        <dbReference type="EnsemblPlants" id="AVESA.00010b.r2.5AG0802160.1.CDS"/>
    </source>
</evidence>
<proteinExistence type="predicted"/>
<sequence>MRATSQAADAGTITGPIKRQIRYTEKRREQPAANRGEQSNTEQLDRGEATPCAVWKNSGIWLGRAMASGAMRPALAYIVVYVKDVPVAADFYAAAFGYTVRRVDDSKKWAELDTGSTTIAFTPLHQRETDALTGEVQLPKSPRERGPVEICFDYADVDAAYRRAVENGAEPVSAPEQKNWGQKVGYVRDVDGIIVRMGSHVRQ</sequence>
<dbReference type="Proteomes" id="UP001732700">
    <property type="component" value="Chromosome 5A"/>
</dbReference>
<reference evidence="1" key="1">
    <citation type="submission" date="2021-05" db="EMBL/GenBank/DDBJ databases">
        <authorList>
            <person name="Scholz U."/>
            <person name="Mascher M."/>
            <person name="Fiebig A."/>
        </authorList>
    </citation>
    <scope>NUCLEOTIDE SEQUENCE [LARGE SCALE GENOMIC DNA]</scope>
</reference>
<name>A0ACD5XEK5_AVESA</name>
<dbReference type="EnsemblPlants" id="AVESA.00010b.r2.5AG0802160.1">
    <property type="protein sequence ID" value="AVESA.00010b.r2.5AG0802160.1.CDS"/>
    <property type="gene ID" value="AVESA.00010b.r2.5AG0802160"/>
</dbReference>
<protein>
    <submittedName>
        <fullName evidence="1">Uncharacterized protein</fullName>
    </submittedName>
</protein>
<accession>A0ACD5XEK5</accession>
<organism evidence="1 2">
    <name type="scientific">Avena sativa</name>
    <name type="common">Oat</name>
    <dbReference type="NCBI Taxonomy" id="4498"/>
    <lineage>
        <taxon>Eukaryota</taxon>
        <taxon>Viridiplantae</taxon>
        <taxon>Streptophyta</taxon>
        <taxon>Embryophyta</taxon>
        <taxon>Tracheophyta</taxon>
        <taxon>Spermatophyta</taxon>
        <taxon>Magnoliopsida</taxon>
        <taxon>Liliopsida</taxon>
        <taxon>Poales</taxon>
        <taxon>Poaceae</taxon>
        <taxon>BOP clade</taxon>
        <taxon>Pooideae</taxon>
        <taxon>Poodae</taxon>
        <taxon>Poeae</taxon>
        <taxon>Poeae Chloroplast Group 1 (Aveneae type)</taxon>
        <taxon>Aveninae</taxon>
        <taxon>Avena</taxon>
    </lineage>
</organism>